<protein>
    <submittedName>
        <fullName evidence="6">FLYWCH domain containing protein</fullName>
    </submittedName>
</protein>
<dbReference type="EMBL" id="HG806346">
    <property type="protein sequence ID" value="CDW58473.1"/>
    <property type="molecule type" value="Genomic_DNA"/>
</dbReference>
<evidence type="ECO:0000313" key="7">
    <source>
        <dbReference type="Proteomes" id="UP000030665"/>
    </source>
</evidence>
<dbReference type="GO" id="GO:0008270">
    <property type="term" value="F:zinc ion binding"/>
    <property type="evidence" value="ECO:0007669"/>
    <property type="project" value="UniProtKB-KW"/>
</dbReference>
<feature type="region of interest" description="Disordered" evidence="4">
    <location>
        <begin position="135"/>
        <end position="171"/>
    </location>
</feature>
<reference evidence="6" key="2">
    <citation type="submission" date="2014-03" db="EMBL/GenBank/DDBJ databases">
        <title>The whipworm genome and dual-species transcriptomics of an intimate host-pathogen interaction.</title>
        <authorList>
            <person name="Foth B.J."/>
            <person name="Tsai I.J."/>
            <person name="Reid A.J."/>
            <person name="Bancroft A.J."/>
            <person name="Nichol S."/>
            <person name="Tracey A."/>
            <person name="Holroyd N."/>
            <person name="Cotton J.A."/>
            <person name="Stanley E.J."/>
            <person name="Zarowiecki M."/>
            <person name="Liu J.Z."/>
            <person name="Huckvale T."/>
            <person name="Cooper P.J."/>
            <person name="Grencis R.K."/>
            <person name="Berriman M."/>
        </authorList>
    </citation>
    <scope>NUCLEOTIDE SEQUENCE [LARGE SCALE GENOMIC DNA]</scope>
</reference>
<keyword evidence="3" id="KW-0862">Zinc</keyword>
<name>A0A077ZFX7_TRITR</name>
<dbReference type="InterPro" id="IPR007588">
    <property type="entry name" value="Znf_FLYWCH"/>
</dbReference>
<dbReference type="OrthoDB" id="5806173at2759"/>
<feature type="domain" description="FLYWCH-type" evidence="5">
    <location>
        <begin position="11"/>
        <end position="71"/>
    </location>
</feature>
<gene>
    <name evidence="6" type="ORF">TTRE_0000679001</name>
</gene>
<proteinExistence type="predicted"/>
<dbReference type="Pfam" id="PF04500">
    <property type="entry name" value="FLYWCH"/>
    <property type="match status" value="1"/>
</dbReference>
<accession>A0A077ZFX7</accession>
<dbReference type="AlphaFoldDB" id="A0A077ZFX7"/>
<keyword evidence="2" id="KW-0863">Zinc-finger</keyword>
<sequence length="191" mass="21578">MNVANRARLVSTRNREKYIHDGHMFTFETYNHSRTIKFWRCDQRYFHDCKARLHTSVSTNEVVKEVNLHSHTGDAARIEVAAVLAAVKHRAEKTKETPALILNEAYRSLPVAVRGRMPDKSAIVKRIQRTRMAVRADSSQTVGGSPSVVVPQVDHADSEQDKQANEEPARKRKSLLELVDILCKKCSSSTA</sequence>
<organism evidence="6 7">
    <name type="scientific">Trichuris trichiura</name>
    <name type="common">Whipworm</name>
    <name type="synonym">Trichocephalus trichiurus</name>
    <dbReference type="NCBI Taxonomy" id="36087"/>
    <lineage>
        <taxon>Eukaryota</taxon>
        <taxon>Metazoa</taxon>
        <taxon>Ecdysozoa</taxon>
        <taxon>Nematoda</taxon>
        <taxon>Enoplea</taxon>
        <taxon>Dorylaimia</taxon>
        <taxon>Trichinellida</taxon>
        <taxon>Trichuridae</taxon>
        <taxon>Trichuris</taxon>
    </lineage>
</organism>
<evidence type="ECO:0000256" key="3">
    <source>
        <dbReference type="ARBA" id="ARBA00022833"/>
    </source>
</evidence>
<keyword evidence="1" id="KW-0479">Metal-binding</keyword>
<feature type="compositionally biased region" description="Low complexity" evidence="4">
    <location>
        <begin position="138"/>
        <end position="153"/>
    </location>
</feature>
<dbReference type="Proteomes" id="UP000030665">
    <property type="component" value="Unassembled WGS sequence"/>
</dbReference>
<evidence type="ECO:0000256" key="1">
    <source>
        <dbReference type="ARBA" id="ARBA00022723"/>
    </source>
</evidence>
<evidence type="ECO:0000313" key="6">
    <source>
        <dbReference type="EMBL" id="CDW58473.1"/>
    </source>
</evidence>
<feature type="compositionally biased region" description="Basic and acidic residues" evidence="4">
    <location>
        <begin position="154"/>
        <end position="169"/>
    </location>
</feature>
<dbReference type="Gene3D" id="2.20.25.240">
    <property type="match status" value="1"/>
</dbReference>
<keyword evidence="7" id="KW-1185">Reference proteome</keyword>
<evidence type="ECO:0000259" key="5">
    <source>
        <dbReference type="Pfam" id="PF04500"/>
    </source>
</evidence>
<reference evidence="6" key="1">
    <citation type="submission" date="2014-01" db="EMBL/GenBank/DDBJ databases">
        <authorList>
            <person name="Aslett M."/>
        </authorList>
    </citation>
    <scope>NUCLEOTIDE SEQUENCE</scope>
</reference>
<evidence type="ECO:0000256" key="4">
    <source>
        <dbReference type="SAM" id="MobiDB-lite"/>
    </source>
</evidence>
<evidence type="ECO:0000256" key="2">
    <source>
        <dbReference type="ARBA" id="ARBA00022771"/>
    </source>
</evidence>